<dbReference type="SUPFAM" id="SSF52058">
    <property type="entry name" value="L domain-like"/>
    <property type="match status" value="1"/>
</dbReference>
<dbReference type="GeneID" id="110749007"/>
<evidence type="ECO:0000259" key="6">
    <source>
        <dbReference type="Pfam" id="PF23559"/>
    </source>
</evidence>
<dbReference type="CDD" id="cd14798">
    <property type="entry name" value="RX-CC_like"/>
    <property type="match status" value="1"/>
</dbReference>
<dbReference type="InterPro" id="IPR055414">
    <property type="entry name" value="LRR_R13L4/SHOC2-like"/>
</dbReference>
<dbReference type="AlphaFoldDB" id="A0A6P5RQ34"/>
<dbReference type="PANTHER" id="PTHR23155:SF1185">
    <property type="entry name" value="DISEASE RESISTANCE RPP8-LIKE PROTEIN 3-RELATED"/>
    <property type="match status" value="1"/>
</dbReference>
<reference evidence="9 10" key="1">
    <citation type="submission" date="2025-04" db="UniProtKB">
        <authorList>
            <consortium name="RefSeq"/>
        </authorList>
    </citation>
    <scope>IDENTIFICATION</scope>
</reference>
<evidence type="ECO:0000313" key="11">
    <source>
        <dbReference type="RefSeq" id="XP_021804715.1"/>
    </source>
</evidence>
<dbReference type="PRINTS" id="PR00364">
    <property type="entry name" value="DISEASERSIST"/>
</dbReference>
<dbReference type="FunFam" id="3.40.50.300:FF:001091">
    <property type="entry name" value="Probable disease resistance protein At1g61300"/>
    <property type="match status" value="1"/>
</dbReference>
<evidence type="ECO:0000256" key="3">
    <source>
        <dbReference type="ARBA" id="ARBA00022821"/>
    </source>
</evidence>
<dbReference type="InterPro" id="IPR027417">
    <property type="entry name" value="P-loop_NTPase"/>
</dbReference>
<keyword evidence="3" id="KW-0611">Plant defense</keyword>
<dbReference type="InterPro" id="IPR036388">
    <property type="entry name" value="WH-like_DNA-bd_sf"/>
</dbReference>
<evidence type="ECO:0000259" key="5">
    <source>
        <dbReference type="Pfam" id="PF18052"/>
    </source>
</evidence>
<dbReference type="Pfam" id="PF00931">
    <property type="entry name" value="NB-ARC"/>
    <property type="match status" value="1"/>
</dbReference>
<dbReference type="SUPFAM" id="SSF52540">
    <property type="entry name" value="P-loop containing nucleoside triphosphate hydrolases"/>
    <property type="match status" value="1"/>
</dbReference>
<feature type="domain" description="Disease resistance N-terminal" evidence="5">
    <location>
        <begin position="5"/>
        <end position="91"/>
    </location>
</feature>
<dbReference type="PANTHER" id="PTHR23155">
    <property type="entry name" value="DISEASE RESISTANCE PROTEIN RP"/>
    <property type="match status" value="1"/>
</dbReference>
<accession>A0A6P5RQ34</accession>
<evidence type="ECO:0000259" key="4">
    <source>
        <dbReference type="Pfam" id="PF00931"/>
    </source>
</evidence>
<evidence type="ECO:0000256" key="2">
    <source>
        <dbReference type="ARBA" id="ARBA00022741"/>
    </source>
</evidence>
<evidence type="ECO:0000256" key="1">
    <source>
        <dbReference type="ARBA" id="ARBA00022737"/>
    </source>
</evidence>
<dbReference type="InterPro" id="IPR041118">
    <property type="entry name" value="Rx_N"/>
</dbReference>
<organism evidence="8 10">
    <name type="scientific">Prunus avium</name>
    <name type="common">Cherry</name>
    <name type="synonym">Cerasus avium</name>
    <dbReference type="NCBI Taxonomy" id="42229"/>
    <lineage>
        <taxon>Eukaryota</taxon>
        <taxon>Viridiplantae</taxon>
        <taxon>Streptophyta</taxon>
        <taxon>Embryophyta</taxon>
        <taxon>Tracheophyta</taxon>
        <taxon>Spermatophyta</taxon>
        <taxon>Magnoliopsida</taxon>
        <taxon>eudicotyledons</taxon>
        <taxon>Gunneridae</taxon>
        <taxon>Pentapetalae</taxon>
        <taxon>rosids</taxon>
        <taxon>fabids</taxon>
        <taxon>Rosales</taxon>
        <taxon>Rosaceae</taxon>
        <taxon>Amygdaloideae</taxon>
        <taxon>Amygdaleae</taxon>
        <taxon>Prunus</taxon>
    </lineage>
</organism>
<keyword evidence="8" id="KW-1185">Reference proteome</keyword>
<evidence type="ECO:0000259" key="7">
    <source>
        <dbReference type="Pfam" id="PF23598"/>
    </source>
</evidence>
<feature type="domain" description="Disease resistance protein winged helix" evidence="6">
    <location>
        <begin position="438"/>
        <end position="509"/>
    </location>
</feature>
<dbReference type="KEGG" id="pavi:110749007"/>
<sequence length="935" mass="107393">MAEAVVSSVVQSLGGFIIQEGKFLCGISDQVKYAQTQLQLMRGFLKDADARQQDEEIVRIWVAEIRDAAYELEDVIETFAFKVASKSKKGIKSVLKRFGCILIEGVRLQMIGSEIGNITTKISNLRLSLQNYNVREIRDSGGATSFELHEKQQLRRTYSHVIDSDVVGLEGSIKELVMHLVKDEHRHRVISIWGMGGLGKTTLAKQVYHHNEVRHHFACFAWVCITQRCQVRDVWERILINLTSATNEEREEIAKLKDDEIAKKLYVVQKERRCLVVIDDIWTIETWNSLKAGFPYKEKWSRILLTTRNKEVASRADRNGFLYQPQPLNDDESWELLEKIAIFGKDIDSVIHGKMKELGRKMLNHCAGLPLAIRVLAGLLARMDTINEWDMVLNNVDVCIRKGKFHEQEYASSSWVLALSYDSLPYHLKLCFLYLGHFPEDFEIPVKRLTQLWMAEGLIFSEEQKRSSMEDVSYNCLNELVERCMVEVGKQGSVRKIKTCRLHDLMRHLCLLKAEEEKFLRIVNSWHGNKAMVNKETPISKARRLAIYFDKHSDKVFPPNDESDGHLRSLLYFVPGPGMSINKKLIRSLFKDFKLLRVLKFEHMTRKVKLPNEIGNLVHLRFLSLKGSNIKQLPSSIANLICLQTLDLRFPGLSIIPNVICKMEQLRHLYLPRYFRVSDKLHLTTLCNLQTLVNASCRDCDSNHLAQFTNLRKLCVVVPGRLKRLEEMFTSTSITFDHLRSLSVVNLQRYVEVIARIVISCRYIYKLHLEGPTIELPNDLLHYPNLTKLSLAATFLKDDQMAILEKLPNLKNLHLGPGTFEENTTTLVFSRGGFSHLEFLYLGGMLEIEEWRVEEGAMPNLARLLIAHCEQLTALPDGLKYITTLKKLVIKAMPGTFYSRLQEGGEDFYKIQHVPSLVLGGTLEEFLSSLEKVIH</sequence>
<dbReference type="FunFam" id="1.10.10.10:FF:000322">
    <property type="entry name" value="Probable disease resistance protein At1g63360"/>
    <property type="match status" value="1"/>
</dbReference>
<feature type="domain" description="Disease resistance R13L4/SHOC-2-like LRR" evidence="7">
    <location>
        <begin position="586"/>
        <end position="889"/>
    </location>
</feature>
<dbReference type="Gene3D" id="1.20.5.4130">
    <property type="match status" value="1"/>
</dbReference>
<dbReference type="GO" id="GO:0043531">
    <property type="term" value="F:ADP binding"/>
    <property type="evidence" value="ECO:0007669"/>
    <property type="project" value="InterPro"/>
</dbReference>
<dbReference type="Pfam" id="PF18052">
    <property type="entry name" value="Rx_N"/>
    <property type="match status" value="1"/>
</dbReference>
<dbReference type="InterPro" id="IPR032675">
    <property type="entry name" value="LRR_dom_sf"/>
</dbReference>
<dbReference type="InterPro" id="IPR002182">
    <property type="entry name" value="NB-ARC"/>
</dbReference>
<evidence type="ECO:0000313" key="10">
    <source>
        <dbReference type="RefSeq" id="XP_021804707.1"/>
    </source>
</evidence>
<dbReference type="Gramene" id="Pav_sc0000017.1_g110.1.mk:mrna">
    <property type="protein sequence ID" value="Pav_sc0000017.1_g110.1.mk:mrna"/>
    <property type="gene ID" value="Pav_sc0000017.1_g110.1.mk"/>
</dbReference>
<dbReference type="SMR" id="A0A6P5RQ34"/>
<dbReference type="Gene3D" id="3.40.50.300">
    <property type="entry name" value="P-loop containing nucleotide triphosphate hydrolases"/>
    <property type="match status" value="1"/>
</dbReference>
<gene>
    <name evidence="9 10 11" type="primary">LOC110749007</name>
</gene>
<keyword evidence="1" id="KW-0677">Repeat</keyword>
<dbReference type="RefSeq" id="XP_021804715.1">
    <property type="nucleotide sequence ID" value="XM_021949023.1"/>
</dbReference>
<dbReference type="GO" id="GO:0098542">
    <property type="term" value="P:defense response to other organism"/>
    <property type="evidence" value="ECO:0007669"/>
    <property type="project" value="TreeGrafter"/>
</dbReference>
<dbReference type="InterPro" id="IPR044974">
    <property type="entry name" value="Disease_R_plants"/>
</dbReference>
<dbReference type="RefSeq" id="XP_021804699.1">
    <property type="nucleotide sequence ID" value="XM_021949007.1"/>
</dbReference>
<dbReference type="Gene3D" id="3.80.10.10">
    <property type="entry name" value="Ribonuclease Inhibitor"/>
    <property type="match status" value="1"/>
</dbReference>
<dbReference type="InterPro" id="IPR038005">
    <property type="entry name" value="RX-like_CC"/>
</dbReference>
<protein>
    <submittedName>
        <fullName evidence="9 10">Disease resistance protein At1g50180</fullName>
    </submittedName>
</protein>
<dbReference type="Proteomes" id="UP000515124">
    <property type="component" value="Unplaced"/>
</dbReference>
<evidence type="ECO:0000313" key="9">
    <source>
        <dbReference type="RefSeq" id="XP_021804699.1"/>
    </source>
</evidence>
<proteinExistence type="predicted"/>
<dbReference type="Gene3D" id="1.10.8.430">
    <property type="entry name" value="Helical domain of apoptotic protease-activating factors"/>
    <property type="match status" value="1"/>
</dbReference>
<name>A0A6P5RQ34_PRUAV</name>
<dbReference type="InterPro" id="IPR058922">
    <property type="entry name" value="WHD_DRP"/>
</dbReference>
<dbReference type="RefSeq" id="XP_021804707.1">
    <property type="nucleotide sequence ID" value="XM_021949015.1"/>
</dbReference>
<dbReference type="InterPro" id="IPR042197">
    <property type="entry name" value="Apaf_helical"/>
</dbReference>
<dbReference type="Pfam" id="PF23559">
    <property type="entry name" value="WHD_DRP"/>
    <property type="match status" value="1"/>
</dbReference>
<keyword evidence="2" id="KW-0547">Nucleotide-binding</keyword>
<feature type="domain" description="NB-ARC" evidence="4">
    <location>
        <begin position="170"/>
        <end position="342"/>
    </location>
</feature>
<evidence type="ECO:0000313" key="8">
    <source>
        <dbReference type="Proteomes" id="UP000515124"/>
    </source>
</evidence>
<dbReference type="Gene3D" id="1.10.10.10">
    <property type="entry name" value="Winged helix-like DNA-binding domain superfamily/Winged helix DNA-binding domain"/>
    <property type="match status" value="1"/>
</dbReference>
<dbReference type="Pfam" id="PF23598">
    <property type="entry name" value="LRR_14"/>
    <property type="match status" value="1"/>
</dbReference>